<gene>
    <name evidence="1" type="ORF">GX618_02350</name>
</gene>
<sequence>MNLQEYQKSLETEQPFIEFNGELKQMPFYLSPQNNPYPLDILNNLGEYPIKITEEEFALLVLYPGGKVEYIEREGVLIPNMVRIFGATSQEGVQSLRTEHLDTLIYFDQVREDEIEPKGEYLHFGDLHLQIDRVEGNNQIIKDWWISERKG</sequence>
<reference evidence="1 2" key="1">
    <citation type="journal article" date="2020" name="Biotechnol. Biofuels">
        <title>New insights from the biogas microbiome by comprehensive genome-resolved metagenomics of nearly 1600 species originating from multiple anaerobic digesters.</title>
        <authorList>
            <person name="Campanaro S."/>
            <person name="Treu L."/>
            <person name="Rodriguez-R L.M."/>
            <person name="Kovalovszki A."/>
            <person name="Ziels R.M."/>
            <person name="Maus I."/>
            <person name="Zhu X."/>
            <person name="Kougias P.G."/>
            <person name="Basile A."/>
            <person name="Luo G."/>
            <person name="Schluter A."/>
            <person name="Konstantinidis K.T."/>
            <person name="Angelidaki I."/>
        </authorList>
    </citation>
    <scope>NUCLEOTIDE SEQUENCE [LARGE SCALE GENOMIC DNA]</scope>
    <source>
        <strain evidence="1">AS06rmzACSIP_421</strain>
    </source>
</reference>
<evidence type="ECO:0000313" key="2">
    <source>
        <dbReference type="Proteomes" id="UP000554004"/>
    </source>
</evidence>
<dbReference type="EMBL" id="JAAZAL010000087">
    <property type="protein sequence ID" value="NLE31094.1"/>
    <property type="molecule type" value="Genomic_DNA"/>
</dbReference>
<proteinExistence type="predicted"/>
<protein>
    <submittedName>
        <fullName evidence="1">Uncharacterized protein</fullName>
    </submittedName>
</protein>
<dbReference type="Proteomes" id="UP000554004">
    <property type="component" value="Unassembled WGS sequence"/>
</dbReference>
<organism evidence="1 2">
    <name type="scientific">Candidatus Dojkabacteria bacterium</name>
    <dbReference type="NCBI Taxonomy" id="2099670"/>
    <lineage>
        <taxon>Bacteria</taxon>
        <taxon>Candidatus Dojkabacteria</taxon>
    </lineage>
</organism>
<dbReference type="AlphaFoldDB" id="A0A847EUU3"/>
<comment type="caution">
    <text evidence="1">The sequence shown here is derived from an EMBL/GenBank/DDBJ whole genome shotgun (WGS) entry which is preliminary data.</text>
</comment>
<evidence type="ECO:0000313" key="1">
    <source>
        <dbReference type="EMBL" id="NLE31094.1"/>
    </source>
</evidence>
<name>A0A847EUU3_9BACT</name>
<accession>A0A847EUU3</accession>